<evidence type="ECO:0000313" key="1">
    <source>
        <dbReference type="EMBL" id="RDH29508.1"/>
    </source>
</evidence>
<dbReference type="Proteomes" id="UP000253729">
    <property type="component" value="Unassembled WGS sequence"/>
</dbReference>
<dbReference type="EMBL" id="KZ852067">
    <property type="protein sequence ID" value="RDH29508.1"/>
    <property type="molecule type" value="Genomic_DNA"/>
</dbReference>
<accession>A0A3F3PRR5</accession>
<sequence>MLTRRLKVSNSLFLPLRMPGWVHCSSPFSLPRVSRAPVRESFNFRLSRPLVRSNASCWGGTCGRRLQSAFQ</sequence>
<reference evidence="1 2" key="1">
    <citation type="submission" date="2018-07" db="EMBL/GenBank/DDBJ databases">
        <title>The genomes of Aspergillus section Nigri reveals drivers in fungal speciation.</title>
        <authorList>
            <consortium name="DOE Joint Genome Institute"/>
            <person name="Vesth T.C."/>
            <person name="Nybo J."/>
            <person name="Theobald S."/>
            <person name="Brandl J."/>
            <person name="Frisvad J.C."/>
            <person name="Nielsen K.F."/>
            <person name="Lyhne E.K."/>
            <person name="Kogle M.E."/>
            <person name="Kuo A."/>
            <person name="Riley R."/>
            <person name="Clum A."/>
            <person name="Nolan M."/>
            <person name="Lipzen A."/>
            <person name="Salamov A."/>
            <person name="Henrissat B."/>
            <person name="Wiebenga A."/>
            <person name="De vries R.P."/>
            <person name="Grigoriev I.V."/>
            <person name="Mortensen U.H."/>
            <person name="Andersen M.R."/>
            <person name="Baker S.E."/>
        </authorList>
    </citation>
    <scope>NUCLEOTIDE SEQUENCE [LARGE SCALE GENOMIC DNA]</scope>
    <source>
        <strain evidence="1 2">CBS 139.54b</strain>
    </source>
</reference>
<proteinExistence type="predicted"/>
<dbReference type="RefSeq" id="XP_026622530.1">
    <property type="nucleotide sequence ID" value="XM_026767576.1"/>
</dbReference>
<protein>
    <submittedName>
        <fullName evidence="1">Uncharacterized protein</fullName>
    </submittedName>
</protein>
<dbReference type="GeneID" id="38135932"/>
<name>A0A3F3PRR5_9EURO</name>
<evidence type="ECO:0000313" key="2">
    <source>
        <dbReference type="Proteomes" id="UP000253729"/>
    </source>
</evidence>
<dbReference type="AlphaFoldDB" id="A0A3F3PRR5"/>
<gene>
    <name evidence="1" type="ORF">BDQ94DRAFT_150421</name>
</gene>
<organism evidence="1 2">
    <name type="scientific">Aspergillus welwitschiae</name>
    <dbReference type="NCBI Taxonomy" id="1341132"/>
    <lineage>
        <taxon>Eukaryota</taxon>
        <taxon>Fungi</taxon>
        <taxon>Dikarya</taxon>
        <taxon>Ascomycota</taxon>
        <taxon>Pezizomycotina</taxon>
        <taxon>Eurotiomycetes</taxon>
        <taxon>Eurotiomycetidae</taxon>
        <taxon>Eurotiales</taxon>
        <taxon>Aspergillaceae</taxon>
        <taxon>Aspergillus</taxon>
        <taxon>Aspergillus subgen. Circumdati</taxon>
    </lineage>
</organism>
<keyword evidence="2" id="KW-1185">Reference proteome</keyword>